<organism evidence="7 8">
    <name type="scientific">Dinghuibacter silviterrae</name>
    <dbReference type="NCBI Taxonomy" id="1539049"/>
    <lineage>
        <taxon>Bacteria</taxon>
        <taxon>Pseudomonadati</taxon>
        <taxon>Bacteroidota</taxon>
        <taxon>Chitinophagia</taxon>
        <taxon>Chitinophagales</taxon>
        <taxon>Chitinophagaceae</taxon>
        <taxon>Dinghuibacter</taxon>
    </lineage>
</organism>
<dbReference type="InterPro" id="IPR026841">
    <property type="entry name" value="Aur1/Ipt1"/>
</dbReference>
<keyword evidence="8" id="KW-1185">Reference proteome</keyword>
<feature type="transmembrane region" description="Helical" evidence="5">
    <location>
        <begin position="41"/>
        <end position="58"/>
    </location>
</feature>
<feature type="transmembrane region" description="Helical" evidence="5">
    <location>
        <begin position="6"/>
        <end position="34"/>
    </location>
</feature>
<feature type="transmembrane region" description="Helical" evidence="5">
    <location>
        <begin position="249"/>
        <end position="267"/>
    </location>
</feature>
<gene>
    <name evidence="7" type="ORF">EDB95_2720</name>
</gene>
<evidence type="ECO:0000256" key="4">
    <source>
        <dbReference type="ARBA" id="ARBA00023136"/>
    </source>
</evidence>
<evidence type="ECO:0000313" key="7">
    <source>
        <dbReference type="EMBL" id="TDX01678.1"/>
    </source>
</evidence>
<accession>A0A4R8DUT2</accession>
<evidence type="ECO:0000313" key="8">
    <source>
        <dbReference type="Proteomes" id="UP000294498"/>
    </source>
</evidence>
<protein>
    <submittedName>
        <fullName evidence="7">PAP2 superfamily protein</fullName>
    </submittedName>
</protein>
<feature type="transmembrane region" description="Helical" evidence="5">
    <location>
        <begin position="131"/>
        <end position="152"/>
    </location>
</feature>
<dbReference type="CDD" id="cd03386">
    <property type="entry name" value="PAP2_Aur1_like"/>
    <property type="match status" value="1"/>
</dbReference>
<proteinExistence type="predicted"/>
<dbReference type="GO" id="GO:0016020">
    <property type="term" value="C:membrane"/>
    <property type="evidence" value="ECO:0007669"/>
    <property type="project" value="UniProtKB-SubCell"/>
</dbReference>
<feature type="transmembrane region" description="Helical" evidence="5">
    <location>
        <begin position="200"/>
        <end position="218"/>
    </location>
</feature>
<dbReference type="PANTHER" id="PTHR31310">
    <property type="match status" value="1"/>
</dbReference>
<comment type="subcellular location">
    <subcellularLocation>
        <location evidence="1">Membrane</location>
        <topology evidence="1">Multi-pass membrane protein</topology>
    </subcellularLocation>
</comment>
<dbReference type="Proteomes" id="UP000294498">
    <property type="component" value="Unassembled WGS sequence"/>
</dbReference>
<reference evidence="7 8" key="1">
    <citation type="submission" date="2019-03" db="EMBL/GenBank/DDBJ databases">
        <title>Genomic Encyclopedia of Type Strains, Phase IV (KMG-IV): sequencing the most valuable type-strain genomes for metagenomic binning, comparative biology and taxonomic classification.</title>
        <authorList>
            <person name="Goeker M."/>
        </authorList>
    </citation>
    <scope>NUCLEOTIDE SEQUENCE [LARGE SCALE GENOMIC DNA]</scope>
    <source>
        <strain evidence="7 8">DSM 100059</strain>
    </source>
</reference>
<dbReference type="InterPro" id="IPR052185">
    <property type="entry name" value="IPC_Synthase-Related"/>
</dbReference>
<dbReference type="OrthoDB" id="629685at2"/>
<keyword evidence="2 5" id="KW-0812">Transmembrane</keyword>
<evidence type="ECO:0000256" key="5">
    <source>
        <dbReference type="SAM" id="Phobius"/>
    </source>
</evidence>
<keyword evidence="3 5" id="KW-1133">Transmembrane helix</keyword>
<feature type="domain" description="Inositolphosphotransferase Aur1/Ipt1" evidence="6">
    <location>
        <begin position="73"/>
        <end position="264"/>
    </location>
</feature>
<dbReference type="EMBL" id="SODV01000001">
    <property type="protein sequence ID" value="TDX01678.1"/>
    <property type="molecule type" value="Genomic_DNA"/>
</dbReference>
<feature type="transmembrane region" description="Helical" evidence="5">
    <location>
        <begin position="106"/>
        <end position="124"/>
    </location>
</feature>
<evidence type="ECO:0000259" key="6">
    <source>
        <dbReference type="Pfam" id="PF14378"/>
    </source>
</evidence>
<name>A0A4R8DUT2_9BACT</name>
<keyword evidence="4 5" id="KW-0472">Membrane</keyword>
<comment type="caution">
    <text evidence="7">The sequence shown here is derived from an EMBL/GenBank/DDBJ whole genome shotgun (WGS) entry which is preliminary data.</text>
</comment>
<dbReference type="AlphaFoldDB" id="A0A4R8DUT2"/>
<dbReference type="Pfam" id="PF14378">
    <property type="entry name" value="PAP2_3"/>
    <property type="match status" value="1"/>
</dbReference>
<evidence type="ECO:0000256" key="3">
    <source>
        <dbReference type="ARBA" id="ARBA00022989"/>
    </source>
</evidence>
<dbReference type="PANTHER" id="PTHR31310:SF7">
    <property type="entry name" value="PA-PHOSPHATASE RELATED-FAMILY PROTEIN DDB_G0268928"/>
    <property type="match status" value="1"/>
</dbReference>
<sequence length="289" mass="32573">MAIAVAYLLLATLLVGFKPEQVGLSVFCLALFFVSTGTRQFLFAFGAFIVFWVLFDFMKALPNYAVSPVHIRDLYEADKRLFHVGGLSYNEYWAAHTSTPLDLATGFAYLCWMPVPLGFGIYLFARKRAFVVPFALTFLWVNLLGFVIYYTFPAAPPWYVQLHGFDLNLHTPGNTAGLHRFDLFFGIHLFEGLYAKSSNVFAAMPSLHAAYPLVTLYYGLKSRAGWINVFLGLVVLGIWFAAVYTSHHYVLDVLAGIGCAVVGIFFWEKGLMRSGRFRRFLAGYQERVA</sequence>
<evidence type="ECO:0000256" key="2">
    <source>
        <dbReference type="ARBA" id="ARBA00022692"/>
    </source>
</evidence>
<evidence type="ECO:0000256" key="1">
    <source>
        <dbReference type="ARBA" id="ARBA00004141"/>
    </source>
</evidence>
<feature type="transmembrane region" description="Helical" evidence="5">
    <location>
        <begin position="225"/>
        <end position="243"/>
    </location>
</feature>